<evidence type="ECO:0000313" key="2">
    <source>
        <dbReference type="EMBL" id="MBB4938194.1"/>
    </source>
</evidence>
<dbReference type="EMBL" id="JACHJU010000001">
    <property type="protein sequence ID" value="MBB4938194.1"/>
    <property type="molecule type" value="Genomic_DNA"/>
</dbReference>
<dbReference type="Proteomes" id="UP000534286">
    <property type="component" value="Unassembled WGS sequence"/>
</dbReference>
<sequence length="202" mass="22929">MPKLLHARAPRDGEEERQIRKLAGARHAPADWIQRAQIVVLSWEEMRGPAIAAMLGCHPETVRRRLRRFNAEGIDGLGDRPGPGRRPRITQAERSRLIALVKTTPPGRLRWEPWGELEADDEDGPAVWTLDALTAAAREQGIDIHRSQVRRILLKEGVRWRRTRSWTTSKDPDFAAKERRSSACTPTRRTARSSSAPTSWGR</sequence>
<evidence type="ECO:0000256" key="1">
    <source>
        <dbReference type="SAM" id="MobiDB-lite"/>
    </source>
</evidence>
<comment type="caution">
    <text evidence="2">The sequence shown here is derived from an EMBL/GenBank/DDBJ whole genome shotgun (WGS) entry which is preliminary data.</text>
</comment>
<feature type="compositionally biased region" description="Basic and acidic residues" evidence="1">
    <location>
        <begin position="170"/>
        <end position="181"/>
    </location>
</feature>
<feature type="region of interest" description="Disordered" evidence="1">
    <location>
        <begin position="166"/>
        <end position="202"/>
    </location>
</feature>
<organism evidence="2 3">
    <name type="scientific">Streptosporangium album</name>
    <dbReference type="NCBI Taxonomy" id="47479"/>
    <lineage>
        <taxon>Bacteria</taxon>
        <taxon>Bacillati</taxon>
        <taxon>Actinomycetota</taxon>
        <taxon>Actinomycetes</taxon>
        <taxon>Streptosporangiales</taxon>
        <taxon>Streptosporangiaceae</taxon>
        <taxon>Streptosporangium</taxon>
    </lineage>
</organism>
<dbReference type="RefSeq" id="WP_184754421.1">
    <property type="nucleotide sequence ID" value="NZ_JACHJU010000001.1"/>
</dbReference>
<keyword evidence="3" id="KW-1185">Reference proteome</keyword>
<dbReference type="SUPFAM" id="SSF46689">
    <property type="entry name" value="Homeodomain-like"/>
    <property type="match status" value="1"/>
</dbReference>
<feature type="compositionally biased region" description="Low complexity" evidence="1">
    <location>
        <begin position="182"/>
        <end position="202"/>
    </location>
</feature>
<accession>A0A7W7RU04</accession>
<reference evidence="2 3" key="1">
    <citation type="submission" date="2020-08" db="EMBL/GenBank/DDBJ databases">
        <title>Sequencing the genomes of 1000 actinobacteria strains.</title>
        <authorList>
            <person name="Klenk H.-P."/>
        </authorList>
    </citation>
    <scope>NUCLEOTIDE SEQUENCE [LARGE SCALE GENOMIC DNA]</scope>
    <source>
        <strain evidence="2 3">DSM 43023</strain>
    </source>
</reference>
<name>A0A7W7RU04_9ACTN</name>
<dbReference type="InterPro" id="IPR009057">
    <property type="entry name" value="Homeodomain-like_sf"/>
</dbReference>
<protein>
    <submittedName>
        <fullName evidence="2">Transposase</fullName>
    </submittedName>
</protein>
<evidence type="ECO:0000313" key="3">
    <source>
        <dbReference type="Proteomes" id="UP000534286"/>
    </source>
</evidence>
<dbReference type="AlphaFoldDB" id="A0A7W7RU04"/>
<dbReference type="Pfam" id="PF13565">
    <property type="entry name" value="HTH_32"/>
    <property type="match status" value="1"/>
</dbReference>
<gene>
    <name evidence="2" type="ORF">FHR32_002499</name>
</gene>
<proteinExistence type="predicted"/>